<reference evidence="2 3" key="1">
    <citation type="submission" date="2019-02" db="EMBL/GenBank/DDBJ databases">
        <title>Deep-cultivation of Planctomycetes and their phenomic and genomic characterization uncovers novel biology.</title>
        <authorList>
            <person name="Wiegand S."/>
            <person name="Jogler M."/>
            <person name="Boedeker C."/>
            <person name="Pinto D."/>
            <person name="Vollmers J."/>
            <person name="Rivas-Marin E."/>
            <person name="Kohn T."/>
            <person name="Peeters S.H."/>
            <person name="Heuer A."/>
            <person name="Rast P."/>
            <person name="Oberbeckmann S."/>
            <person name="Bunk B."/>
            <person name="Jeske O."/>
            <person name="Meyerdierks A."/>
            <person name="Storesund J.E."/>
            <person name="Kallscheuer N."/>
            <person name="Luecker S."/>
            <person name="Lage O.M."/>
            <person name="Pohl T."/>
            <person name="Merkel B.J."/>
            <person name="Hornburger P."/>
            <person name="Mueller R.-W."/>
            <person name="Bruemmer F."/>
            <person name="Labrenz M."/>
            <person name="Spormann A.M."/>
            <person name="Op Den Camp H."/>
            <person name="Overmann J."/>
            <person name="Amann R."/>
            <person name="Jetten M.S.M."/>
            <person name="Mascher T."/>
            <person name="Medema M.H."/>
            <person name="Devos D.P."/>
            <person name="Kaster A.-K."/>
            <person name="Ovreas L."/>
            <person name="Rohde M."/>
            <person name="Galperin M.Y."/>
            <person name="Jogler C."/>
        </authorList>
    </citation>
    <scope>NUCLEOTIDE SEQUENCE [LARGE SCALE GENOMIC DNA]</scope>
    <source>
        <strain evidence="2 3">Pla52n</strain>
    </source>
</reference>
<dbReference type="RefSeq" id="WP_231741653.1">
    <property type="nucleotide sequence ID" value="NZ_CP151726.1"/>
</dbReference>
<evidence type="ECO:0000313" key="3">
    <source>
        <dbReference type="Proteomes" id="UP000320176"/>
    </source>
</evidence>
<gene>
    <name evidence="2" type="ORF">Pla52n_05430</name>
</gene>
<sequence length="118" mass="12547">MSDDSERLLPSDPAGRPDNNAPRKSIPLGGGPVPAEAVPAFGCVVYVSRRDGRVQARVANLAGIAVDAESERSALGQVVRLFKASVVDHLADGGSIPWVDPPATMRPEEQKRFLPVHL</sequence>
<dbReference type="Proteomes" id="UP000320176">
    <property type="component" value="Unassembled WGS sequence"/>
</dbReference>
<evidence type="ECO:0000256" key="1">
    <source>
        <dbReference type="SAM" id="MobiDB-lite"/>
    </source>
</evidence>
<evidence type="ECO:0000313" key="2">
    <source>
        <dbReference type="EMBL" id="TWU07966.1"/>
    </source>
</evidence>
<name>A0A5C6B9M6_9BACT</name>
<dbReference type="AlphaFoldDB" id="A0A5C6B9M6"/>
<dbReference type="EMBL" id="SJPN01000001">
    <property type="protein sequence ID" value="TWU07966.1"/>
    <property type="molecule type" value="Genomic_DNA"/>
</dbReference>
<organism evidence="2 3">
    <name type="scientific">Stieleria varia</name>
    <dbReference type="NCBI Taxonomy" id="2528005"/>
    <lineage>
        <taxon>Bacteria</taxon>
        <taxon>Pseudomonadati</taxon>
        <taxon>Planctomycetota</taxon>
        <taxon>Planctomycetia</taxon>
        <taxon>Pirellulales</taxon>
        <taxon>Pirellulaceae</taxon>
        <taxon>Stieleria</taxon>
    </lineage>
</organism>
<protein>
    <submittedName>
        <fullName evidence="2">Uncharacterized protein</fullName>
    </submittedName>
</protein>
<accession>A0A5C6B9M6</accession>
<proteinExistence type="predicted"/>
<feature type="region of interest" description="Disordered" evidence="1">
    <location>
        <begin position="1"/>
        <end position="34"/>
    </location>
</feature>
<keyword evidence="3" id="KW-1185">Reference proteome</keyword>
<comment type="caution">
    <text evidence="2">The sequence shown here is derived from an EMBL/GenBank/DDBJ whole genome shotgun (WGS) entry which is preliminary data.</text>
</comment>